<gene>
    <name evidence="12" type="ORF">OS493_007790</name>
</gene>
<dbReference type="SUPFAM" id="SSF81321">
    <property type="entry name" value="Family A G protein-coupled receptor-like"/>
    <property type="match status" value="1"/>
</dbReference>
<evidence type="ECO:0000256" key="6">
    <source>
        <dbReference type="ARBA" id="ARBA00023136"/>
    </source>
</evidence>
<evidence type="ECO:0000256" key="9">
    <source>
        <dbReference type="SAM" id="MobiDB-lite"/>
    </source>
</evidence>
<dbReference type="GO" id="GO:0005886">
    <property type="term" value="C:plasma membrane"/>
    <property type="evidence" value="ECO:0007669"/>
    <property type="project" value="UniProtKB-SubCell"/>
</dbReference>
<sequence>MENFTRLNATGNQTQENNENDLSGNRPGNSFTASNPVRASHHRFPNTTRRTHHLREFTSVPLVCQYPESTNTDELLFVLVCSSTHSSYACTSMDLCHRFQSISTILHLLVATSERYFKIKKPFKYNIVVTKWRVVIMLVCVWIFSLSASVVQLTWITADLTKETIFKFDFGYAVFCLVALAFLPFFVIACIDGHIFYFIHKEKKMRRALTQGTLLEKKGKQKRKQNDRKVAILYAVMTVTFVLGWFPYFIVTLLIDLDYNVPFAVQTILLFLKFSTALINPLLYTFFKTDFRKALQTMLQRDNSDGSNKVITTTV</sequence>
<evidence type="ECO:0000256" key="5">
    <source>
        <dbReference type="ARBA" id="ARBA00023040"/>
    </source>
</evidence>
<dbReference type="InterPro" id="IPR050569">
    <property type="entry name" value="TAAR"/>
</dbReference>
<feature type="region of interest" description="Disordered" evidence="9">
    <location>
        <begin position="1"/>
        <end position="45"/>
    </location>
</feature>
<dbReference type="InterPro" id="IPR000276">
    <property type="entry name" value="GPCR_Rhodpsn"/>
</dbReference>
<evidence type="ECO:0000256" key="2">
    <source>
        <dbReference type="ARBA" id="ARBA00022475"/>
    </source>
</evidence>
<feature type="domain" description="G-protein coupled receptors family 1 profile" evidence="11">
    <location>
        <begin position="86"/>
        <end position="284"/>
    </location>
</feature>
<comment type="subcellular location">
    <subcellularLocation>
        <location evidence="1">Cell membrane</location>
        <topology evidence="1">Multi-pass membrane protein</topology>
    </subcellularLocation>
</comment>
<feature type="transmembrane region" description="Helical" evidence="10">
    <location>
        <begin position="170"/>
        <end position="199"/>
    </location>
</feature>
<dbReference type="PANTHER" id="PTHR24249:SF372">
    <property type="entry name" value="G-PROTEIN COUPLED RECEPTORS FAMILY 1 PROFILE DOMAIN-CONTAINING PROTEIN"/>
    <property type="match status" value="1"/>
</dbReference>
<dbReference type="AlphaFoldDB" id="A0A9X0CMA1"/>
<evidence type="ECO:0000256" key="3">
    <source>
        <dbReference type="ARBA" id="ARBA00022692"/>
    </source>
</evidence>
<dbReference type="PROSITE" id="PS50262">
    <property type="entry name" value="G_PROTEIN_RECEP_F1_2"/>
    <property type="match status" value="1"/>
</dbReference>
<feature type="transmembrane region" description="Helical" evidence="10">
    <location>
        <begin position="230"/>
        <end position="251"/>
    </location>
</feature>
<proteinExistence type="predicted"/>
<keyword evidence="13" id="KW-1185">Reference proteome</keyword>
<evidence type="ECO:0000256" key="8">
    <source>
        <dbReference type="ARBA" id="ARBA00023224"/>
    </source>
</evidence>
<evidence type="ECO:0000256" key="4">
    <source>
        <dbReference type="ARBA" id="ARBA00022989"/>
    </source>
</evidence>
<keyword evidence="4 10" id="KW-1133">Transmembrane helix</keyword>
<feature type="transmembrane region" description="Helical" evidence="10">
    <location>
        <begin position="263"/>
        <end position="287"/>
    </location>
</feature>
<dbReference type="EMBL" id="MU827304">
    <property type="protein sequence ID" value="KAJ7365141.1"/>
    <property type="molecule type" value="Genomic_DNA"/>
</dbReference>
<evidence type="ECO:0000256" key="1">
    <source>
        <dbReference type="ARBA" id="ARBA00004651"/>
    </source>
</evidence>
<dbReference type="OrthoDB" id="9894375at2759"/>
<dbReference type="Pfam" id="PF00001">
    <property type="entry name" value="7tm_1"/>
    <property type="match status" value="1"/>
</dbReference>
<keyword evidence="8" id="KW-0807">Transducer</keyword>
<dbReference type="InterPro" id="IPR017452">
    <property type="entry name" value="GPCR_Rhodpsn_7TM"/>
</dbReference>
<keyword evidence="5" id="KW-0297">G-protein coupled receptor</keyword>
<dbReference type="GO" id="GO:0004930">
    <property type="term" value="F:G protein-coupled receptor activity"/>
    <property type="evidence" value="ECO:0007669"/>
    <property type="project" value="UniProtKB-KW"/>
</dbReference>
<dbReference type="PANTHER" id="PTHR24249">
    <property type="entry name" value="HISTAMINE RECEPTOR-RELATED G-PROTEIN COUPLED RECEPTOR"/>
    <property type="match status" value="1"/>
</dbReference>
<evidence type="ECO:0000313" key="12">
    <source>
        <dbReference type="EMBL" id="KAJ7365141.1"/>
    </source>
</evidence>
<organism evidence="12 13">
    <name type="scientific">Desmophyllum pertusum</name>
    <dbReference type="NCBI Taxonomy" id="174260"/>
    <lineage>
        <taxon>Eukaryota</taxon>
        <taxon>Metazoa</taxon>
        <taxon>Cnidaria</taxon>
        <taxon>Anthozoa</taxon>
        <taxon>Hexacorallia</taxon>
        <taxon>Scleractinia</taxon>
        <taxon>Caryophylliina</taxon>
        <taxon>Caryophylliidae</taxon>
        <taxon>Desmophyllum</taxon>
    </lineage>
</organism>
<protein>
    <recommendedName>
        <fullName evidence="11">G-protein coupled receptors family 1 profile domain-containing protein</fullName>
    </recommendedName>
</protein>
<feature type="compositionally biased region" description="Polar residues" evidence="9">
    <location>
        <begin position="1"/>
        <end position="37"/>
    </location>
</feature>
<reference evidence="12" key="1">
    <citation type="submission" date="2023-01" db="EMBL/GenBank/DDBJ databases">
        <title>Genome assembly of the deep-sea coral Lophelia pertusa.</title>
        <authorList>
            <person name="Herrera S."/>
            <person name="Cordes E."/>
        </authorList>
    </citation>
    <scope>NUCLEOTIDE SEQUENCE</scope>
    <source>
        <strain evidence="12">USNM1676648</strain>
        <tissue evidence="12">Polyp</tissue>
    </source>
</reference>
<evidence type="ECO:0000259" key="11">
    <source>
        <dbReference type="PROSITE" id="PS50262"/>
    </source>
</evidence>
<keyword evidence="2" id="KW-1003">Cell membrane</keyword>
<keyword evidence="6 10" id="KW-0472">Membrane</keyword>
<evidence type="ECO:0000256" key="7">
    <source>
        <dbReference type="ARBA" id="ARBA00023170"/>
    </source>
</evidence>
<evidence type="ECO:0000313" key="13">
    <source>
        <dbReference type="Proteomes" id="UP001163046"/>
    </source>
</evidence>
<evidence type="ECO:0000256" key="10">
    <source>
        <dbReference type="SAM" id="Phobius"/>
    </source>
</evidence>
<dbReference type="Gene3D" id="1.20.1070.10">
    <property type="entry name" value="Rhodopsin 7-helix transmembrane proteins"/>
    <property type="match status" value="1"/>
</dbReference>
<name>A0A9X0CMA1_9CNID</name>
<keyword evidence="3 10" id="KW-0812">Transmembrane</keyword>
<dbReference type="PRINTS" id="PR00237">
    <property type="entry name" value="GPCRRHODOPSN"/>
</dbReference>
<keyword evidence="7" id="KW-0675">Receptor</keyword>
<accession>A0A9X0CMA1</accession>
<feature type="transmembrane region" description="Helical" evidence="10">
    <location>
        <begin position="134"/>
        <end position="158"/>
    </location>
</feature>
<comment type="caution">
    <text evidence="12">The sequence shown here is derived from an EMBL/GenBank/DDBJ whole genome shotgun (WGS) entry which is preliminary data.</text>
</comment>
<dbReference type="Proteomes" id="UP001163046">
    <property type="component" value="Unassembled WGS sequence"/>
</dbReference>